<dbReference type="EC" id="1.1.1.262" evidence="4"/>
<dbReference type="PANTHER" id="PTHR30004">
    <property type="entry name" value="4-HYDROXYTHREONINE-4-PHOSPHATE DEHYDROGENASE"/>
    <property type="match status" value="1"/>
</dbReference>
<evidence type="ECO:0000256" key="2">
    <source>
        <dbReference type="ARBA" id="ARBA00023002"/>
    </source>
</evidence>
<dbReference type="Proteomes" id="UP000006860">
    <property type="component" value="Chromosome"/>
</dbReference>
<dbReference type="KEGG" id="pbs:Plabr_2516"/>
<keyword evidence="3" id="KW-0520">NAD</keyword>
<gene>
    <name evidence="4" type="ordered locus">Plabr_2516</name>
</gene>
<dbReference type="OrthoDB" id="9801783at2"/>
<evidence type="ECO:0000313" key="4">
    <source>
        <dbReference type="EMBL" id="ADY60117.1"/>
    </source>
</evidence>
<keyword evidence="2 4" id="KW-0560">Oxidoreductase</keyword>
<dbReference type="RefSeq" id="WP_013628841.1">
    <property type="nucleotide sequence ID" value="NC_015174.1"/>
</dbReference>
<dbReference type="GO" id="GO:0051287">
    <property type="term" value="F:NAD binding"/>
    <property type="evidence" value="ECO:0007669"/>
    <property type="project" value="InterPro"/>
</dbReference>
<sequence length="350" mass="37454">MNSTSPPTSPLLIVTLGDPAGIGPEVCLKLLAETQGNSNIAVEPCRLIIFGDKTVFEKLIDCPGFEDVAAVYQQLPVVAWEEFRNSPCDSHKTPLLVDMASIAADEIQPGMVTAKQGASAYLYIQRAIEQTVAGYADGIVTAPIHKEALHAAGVPYPGHTEILTEQTGAERSVMMLTAPEITSSLVTAHVGLADVPGLLSVERISETIELTANAMRKMRGREPRLVVCGLNPHAGEGGLFGEQEEERFIIPAVEKAKARGIQISGPFPPDTAFLARRRKETDAFICMYHDQGLIPLKALAFDDAVNVTLGLPIVRTSVDHGTAFDIAWQGKASVSSMISAVNLACRLCAK</sequence>
<dbReference type="PANTHER" id="PTHR30004:SF6">
    <property type="entry name" value="D-THREONATE 4-PHOSPHATE DEHYDROGENASE"/>
    <property type="match status" value="1"/>
</dbReference>
<evidence type="ECO:0000256" key="3">
    <source>
        <dbReference type="ARBA" id="ARBA00023027"/>
    </source>
</evidence>
<dbReference type="GO" id="GO:0050570">
    <property type="term" value="F:4-hydroxythreonine-4-phosphate dehydrogenase activity"/>
    <property type="evidence" value="ECO:0007669"/>
    <property type="project" value="UniProtKB-EC"/>
</dbReference>
<evidence type="ECO:0000313" key="5">
    <source>
        <dbReference type="Proteomes" id="UP000006860"/>
    </source>
</evidence>
<evidence type="ECO:0000256" key="1">
    <source>
        <dbReference type="ARBA" id="ARBA00022723"/>
    </source>
</evidence>
<dbReference type="AlphaFoldDB" id="F0SPW7"/>
<dbReference type="SUPFAM" id="SSF53659">
    <property type="entry name" value="Isocitrate/Isopropylmalate dehydrogenase-like"/>
    <property type="match status" value="1"/>
</dbReference>
<dbReference type="EMBL" id="CP002546">
    <property type="protein sequence ID" value="ADY60117.1"/>
    <property type="molecule type" value="Genomic_DNA"/>
</dbReference>
<name>F0SPW7_RUBBR</name>
<dbReference type="Gene3D" id="3.40.718.10">
    <property type="entry name" value="Isopropylmalate Dehydrogenase"/>
    <property type="match status" value="1"/>
</dbReference>
<protein>
    <submittedName>
        <fullName evidence="4">4-hydroxythreonine-4-phosphate dehydrogenase</fullName>
        <ecNumber evidence="4">1.1.1.262</ecNumber>
    </submittedName>
</protein>
<accession>F0SPW7</accession>
<dbReference type="HOGENOM" id="CLU_040168_1_0_0"/>
<dbReference type="NCBIfam" id="TIGR00557">
    <property type="entry name" value="pdxA"/>
    <property type="match status" value="1"/>
</dbReference>
<keyword evidence="5" id="KW-1185">Reference proteome</keyword>
<dbReference type="InterPro" id="IPR005255">
    <property type="entry name" value="PdxA_fam"/>
</dbReference>
<organism evidence="4 5">
    <name type="scientific">Rubinisphaera brasiliensis (strain ATCC 49424 / DSM 5305 / JCM 21570 / IAM 15109 / NBRC 103401 / IFAM 1448)</name>
    <name type="common">Planctomyces brasiliensis</name>
    <dbReference type="NCBI Taxonomy" id="756272"/>
    <lineage>
        <taxon>Bacteria</taxon>
        <taxon>Pseudomonadati</taxon>
        <taxon>Planctomycetota</taxon>
        <taxon>Planctomycetia</taxon>
        <taxon>Planctomycetales</taxon>
        <taxon>Planctomycetaceae</taxon>
        <taxon>Rubinisphaera</taxon>
    </lineage>
</organism>
<reference evidence="5" key="1">
    <citation type="submission" date="2011-02" db="EMBL/GenBank/DDBJ databases">
        <title>The complete genome of Planctomyces brasiliensis DSM 5305.</title>
        <authorList>
            <person name="Lucas S."/>
            <person name="Copeland A."/>
            <person name="Lapidus A."/>
            <person name="Bruce D."/>
            <person name="Goodwin L."/>
            <person name="Pitluck S."/>
            <person name="Kyrpides N."/>
            <person name="Mavromatis K."/>
            <person name="Pagani I."/>
            <person name="Ivanova N."/>
            <person name="Ovchinnikova G."/>
            <person name="Lu M."/>
            <person name="Detter J.C."/>
            <person name="Han C."/>
            <person name="Land M."/>
            <person name="Hauser L."/>
            <person name="Markowitz V."/>
            <person name="Cheng J.-F."/>
            <person name="Hugenholtz P."/>
            <person name="Woyke T."/>
            <person name="Wu D."/>
            <person name="Tindall B."/>
            <person name="Pomrenke H.G."/>
            <person name="Brambilla E."/>
            <person name="Klenk H.-P."/>
            <person name="Eisen J.A."/>
        </authorList>
    </citation>
    <scope>NUCLEOTIDE SEQUENCE [LARGE SCALE GENOMIC DNA]</scope>
    <source>
        <strain evidence="5">ATCC 49424 / DSM 5305 / JCM 21570 / NBRC 103401 / IFAM 1448</strain>
    </source>
</reference>
<dbReference type="STRING" id="756272.Plabr_2516"/>
<proteinExistence type="predicted"/>
<dbReference type="eggNOG" id="COG1995">
    <property type="taxonomic scope" value="Bacteria"/>
</dbReference>
<dbReference type="GO" id="GO:0046872">
    <property type="term" value="F:metal ion binding"/>
    <property type="evidence" value="ECO:0007669"/>
    <property type="project" value="UniProtKB-KW"/>
</dbReference>
<keyword evidence="1" id="KW-0479">Metal-binding</keyword>
<dbReference type="Pfam" id="PF04166">
    <property type="entry name" value="PdxA"/>
    <property type="match status" value="1"/>
</dbReference>